<evidence type="ECO:0000256" key="1">
    <source>
        <dbReference type="SAM" id="Phobius"/>
    </source>
</evidence>
<dbReference type="EMBL" id="JSFK01000002">
    <property type="protein sequence ID" value="KHA74340.1"/>
    <property type="molecule type" value="Genomic_DNA"/>
</dbReference>
<gene>
    <name evidence="2" type="ORF">NZ35_04515</name>
</gene>
<feature type="transmembrane region" description="Helical" evidence="1">
    <location>
        <begin position="110"/>
        <end position="134"/>
    </location>
</feature>
<name>A0A0A6DGM4_9PSED</name>
<reference evidence="2 3" key="1">
    <citation type="submission" date="2014-10" db="EMBL/GenBank/DDBJ databases">
        <title>Draft genome sequence of Pseudomonas chlororaphis EA105.</title>
        <authorList>
            <person name="McCully L.M."/>
            <person name="Bitzer A.S."/>
            <person name="Spence C."/>
            <person name="Bais H."/>
            <person name="Silby M.W."/>
        </authorList>
    </citation>
    <scope>NUCLEOTIDE SEQUENCE [LARGE SCALE GENOMIC DNA]</scope>
    <source>
        <strain evidence="2 3">EA105</strain>
    </source>
</reference>
<feature type="transmembrane region" description="Helical" evidence="1">
    <location>
        <begin position="78"/>
        <end position="98"/>
    </location>
</feature>
<keyword evidence="1" id="KW-0812">Transmembrane</keyword>
<dbReference type="InterPro" id="IPR018729">
    <property type="entry name" value="DUF2269_transmembrane"/>
</dbReference>
<protein>
    <submittedName>
        <fullName evidence="2">Membrane protein</fullName>
    </submittedName>
</protein>
<keyword evidence="1" id="KW-1133">Transmembrane helix</keyword>
<sequence>METLTTLKVLHVAATVVILASGLGLAALTWRNRSEGPASTMQRPWLFIWCLMLIAMLSMPFTGWWLVHLIGWPLGQLWILGSSVIYAVATLSAVWLLVRLNRLWTSGVGNWKFTLALAIVSGIGFLAIAALMGAKPV</sequence>
<dbReference type="Proteomes" id="UP000030564">
    <property type="component" value="Unassembled WGS sequence"/>
</dbReference>
<dbReference type="Pfam" id="PF10027">
    <property type="entry name" value="DUF2269"/>
    <property type="match status" value="1"/>
</dbReference>
<accession>A0A0A6DGM4</accession>
<evidence type="ECO:0000313" key="2">
    <source>
        <dbReference type="EMBL" id="KHA74340.1"/>
    </source>
</evidence>
<feature type="transmembrane region" description="Helical" evidence="1">
    <location>
        <begin position="12"/>
        <end position="32"/>
    </location>
</feature>
<feature type="transmembrane region" description="Helical" evidence="1">
    <location>
        <begin position="44"/>
        <end position="66"/>
    </location>
</feature>
<comment type="caution">
    <text evidence="2">The sequence shown here is derived from an EMBL/GenBank/DDBJ whole genome shotgun (WGS) entry which is preliminary data.</text>
</comment>
<evidence type="ECO:0000313" key="3">
    <source>
        <dbReference type="Proteomes" id="UP000030564"/>
    </source>
</evidence>
<dbReference type="OrthoDB" id="9786302at2"/>
<proteinExistence type="predicted"/>
<keyword evidence="1" id="KW-0472">Membrane</keyword>
<organism evidence="2 3">
    <name type="scientific">Pseudomonas chlororaphis</name>
    <dbReference type="NCBI Taxonomy" id="587753"/>
    <lineage>
        <taxon>Bacteria</taxon>
        <taxon>Pseudomonadati</taxon>
        <taxon>Pseudomonadota</taxon>
        <taxon>Gammaproteobacteria</taxon>
        <taxon>Pseudomonadales</taxon>
        <taxon>Pseudomonadaceae</taxon>
        <taxon>Pseudomonas</taxon>
    </lineage>
</organism>
<dbReference type="AlphaFoldDB" id="A0A0A6DGM4"/>
<dbReference type="PATRIC" id="fig|587753.9.peg.2087"/>